<evidence type="ECO:0000313" key="3">
    <source>
        <dbReference type="Proteomes" id="UP001385951"/>
    </source>
</evidence>
<protein>
    <submittedName>
        <fullName evidence="2">Uncharacterized protein</fullName>
    </submittedName>
</protein>
<feature type="compositionally biased region" description="Pro residues" evidence="1">
    <location>
        <begin position="494"/>
        <end position="505"/>
    </location>
</feature>
<dbReference type="AlphaFoldDB" id="A0AAW0GSR8"/>
<feature type="region of interest" description="Disordered" evidence="1">
    <location>
        <begin position="1006"/>
        <end position="1048"/>
    </location>
</feature>
<reference evidence="2 3" key="1">
    <citation type="submission" date="2022-09" db="EMBL/GenBank/DDBJ databases">
        <authorList>
            <person name="Palmer J.M."/>
        </authorList>
    </citation>
    <scope>NUCLEOTIDE SEQUENCE [LARGE SCALE GENOMIC DNA]</scope>
    <source>
        <strain evidence="2 3">DSM 7382</strain>
    </source>
</reference>
<evidence type="ECO:0000313" key="2">
    <source>
        <dbReference type="EMBL" id="KAK7694997.1"/>
    </source>
</evidence>
<feature type="compositionally biased region" description="Low complexity" evidence="1">
    <location>
        <begin position="506"/>
        <end position="528"/>
    </location>
</feature>
<evidence type="ECO:0000256" key="1">
    <source>
        <dbReference type="SAM" id="MobiDB-lite"/>
    </source>
</evidence>
<feature type="region of interest" description="Disordered" evidence="1">
    <location>
        <begin position="825"/>
        <end position="878"/>
    </location>
</feature>
<feature type="compositionally biased region" description="Polar residues" evidence="1">
    <location>
        <begin position="723"/>
        <end position="738"/>
    </location>
</feature>
<feature type="compositionally biased region" description="Pro residues" evidence="1">
    <location>
        <begin position="766"/>
        <end position="776"/>
    </location>
</feature>
<feature type="compositionally biased region" description="Pro residues" evidence="1">
    <location>
        <begin position="72"/>
        <end position="90"/>
    </location>
</feature>
<keyword evidence="3" id="KW-1185">Reference proteome</keyword>
<feature type="compositionally biased region" description="Low complexity" evidence="1">
    <location>
        <begin position="1"/>
        <end position="36"/>
    </location>
</feature>
<organism evidence="2 3">
    <name type="scientific">Cerrena zonata</name>
    <dbReference type="NCBI Taxonomy" id="2478898"/>
    <lineage>
        <taxon>Eukaryota</taxon>
        <taxon>Fungi</taxon>
        <taxon>Dikarya</taxon>
        <taxon>Basidiomycota</taxon>
        <taxon>Agaricomycotina</taxon>
        <taxon>Agaricomycetes</taxon>
        <taxon>Polyporales</taxon>
        <taxon>Cerrenaceae</taxon>
        <taxon>Cerrena</taxon>
    </lineage>
</organism>
<feature type="compositionally biased region" description="Basic residues" evidence="1">
    <location>
        <begin position="646"/>
        <end position="655"/>
    </location>
</feature>
<name>A0AAW0GSR8_9APHY</name>
<feature type="compositionally biased region" description="Polar residues" evidence="1">
    <location>
        <begin position="548"/>
        <end position="585"/>
    </location>
</feature>
<dbReference type="Proteomes" id="UP001385951">
    <property type="component" value="Unassembled WGS sequence"/>
</dbReference>
<gene>
    <name evidence="2" type="ORF">QCA50_002185</name>
</gene>
<feature type="compositionally biased region" description="Low complexity" evidence="1">
    <location>
        <begin position="221"/>
        <end position="245"/>
    </location>
</feature>
<feature type="compositionally biased region" description="Polar residues" evidence="1">
    <location>
        <begin position="828"/>
        <end position="838"/>
    </location>
</feature>
<comment type="caution">
    <text evidence="2">The sequence shown here is derived from an EMBL/GenBank/DDBJ whole genome shotgun (WGS) entry which is preliminary data.</text>
</comment>
<feature type="compositionally biased region" description="Pro residues" evidence="1">
    <location>
        <begin position="308"/>
        <end position="324"/>
    </location>
</feature>
<feature type="region of interest" description="Disordered" evidence="1">
    <location>
        <begin position="410"/>
        <end position="778"/>
    </location>
</feature>
<feature type="compositionally biased region" description="Polar residues" evidence="1">
    <location>
        <begin position="441"/>
        <end position="450"/>
    </location>
</feature>
<feature type="compositionally biased region" description="Low complexity" evidence="1">
    <location>
        <begin position="610"/>
        <end position="630"/>
    </location>
</feature>
<feature type="compositionally biased region" description="Basic and acidic residues" evidence="1">
    <location>
        <begin position="1006"/>
        <end position="1037"/>
    </location>
</feature>
<proteinExistence type="predicted"/>
<accession>A0AAW0GSR8</accession>
<feature type="compositionally biased region" description="Low complexity" evidence="1">
    <location>
        <begin position="462"/>
        <end position="493"/>
    </location>
</feature>
<feature type="compositionally biased region" description="Low complexity" evidence="1">
    <location>
        <begin position="847"/>
        <end position="858"/>
    </location>
</feature>
<feature type="region of interest" description="Disordered" evidence="1">
    <location>
        <begin position="1"/>
        <end position="102"/>
    </location>
</feature>
<dbReference type="EMBL" id="JASBNA010000002">
    <property type="protein sequence ID" value="KAK7694997.1"/>
    <property type="molecule type" value="Genomic_DNA"/>
</dbReference>
<sequence length="1048" mass="113424">MNTGSVLFPSSSPVSSRPSSTVSSYDDYSNYSFSNDLPHRHARPPANGRLSYPHQPFPLNPSPRHYLYPPYAQNPPPPLRPSTMPPPPMFDDPAFSSDPRANPHFAMTSTEQFVPLNTSAATIQNTTLPSQDALYRHSRDGSARAQDISTRHSHKITSATPPRLQPRADSAYYPDDAFAFQSVPQPPPSMPKLSKRHRIGPDSHLRHNNLLQPHDYINDNSSNSSCSSSSHSTSSGASSVLLTPSSSPPAPRPSKLRARLRVVNPEDDDRPIPVFPLPEYTYEPKQPFTHVLGGDRPPLLQNTSAPELCPPPAAPVTDVPPRPVTVPVQPLPGSTIHSNLPTKEPSDPKPSNTSRPLAPEMRKQRSRKTSIAAPPKDLDRIDELDETDPLGYAWHHDGRFEAALNALKQGAFGDGDGANGGASSQEQNGKKSSRKKPSEPVNPNTTTFNISPGEIFPSFVSQPATQPAAPQQQQQQFPQPIQRPSRQASQPASQPLPPTSQPPLRPSRSQSRLRAPQPQAQVQDQPIPSSLIPGGPNHAVSRLEANGPTMSQQSVQQLQVPILSQPQPTRTRPNSQYLTVPTTNPIGDGDNEESELAYTLPSPSRTPVPNMAEQQQQAQAQAQMQNQNQNPYFPVIPGQPPQQQPQKHHHNRLRRHEMPVPGPEQAGLAPFPPAGSQNYPAPPGTRVRFQDQRQQQAGYDNNFLSSDLQDPRFPARRMPSPQPNTGLNQPFLQPQDENMNVGLGNGNYRNPGLQRSTSAPHATPRSQPPGLPPPQPEDLYMMSQERLDLQQQQIPRPDIPLPPRHAAGNMKPGLMPSYLPKKLVMPTPLQSQPPTTRPSGMGLYGESANSASSGSSGSTVDLNGRSYGHGQSLSVSAVTPKKAKEIPISQGRNLLRKRTTIGNAPVPPTTAAMQTISLDDPLPGPLGPGMGKNGYVPSSNATAALFATKGSVENVPVPVNGNGNGFGGDVMGMGRGTGMGLAGGMAMGMGGGMAVGVGVIGGEMRDARDAKKSSREREKEEKLRAKELEKMRERESQKPTGRKLSKRR</sequence>
<feature type="compositionally biased region" description="Polar residues" evidence="1">
    <location>
        <begin position="692"/>
        <end position="708"/>
    </location>
</feature>
<feature type="region of interest" description="Disordered" evidence="1">
    <location>
        <begin position="140"/>
        <end position="384"/>
    </location>
</feature>